<dbReference type="AlphaFoldDB" id="A0A4R4PUL1"/>
<protein>
    <submittedName>
        <fullName evidence="1">Uncharacterized protein</fullName>
    </submittedName>
</protein>
<dbReference type="RefSeq" id="WP_132409906.1">
    <property type="nucleotide sequence ID" value="NZ_SMKA01000116.1"/>
</dbReference>
<keyword evidence="2" id="KW-1185">Reference proteome</keyword>
<evidence type="ECO:0000313" key="1">
    <source>
        <dbReference type="EMBL" id="TDC25933.1"/>
    </source>
</evidence>
<reference evidence="1 2" key="1">
    <citation type="submission" date="2019-03" db="EMBL/GenBank/DDBJ databases">
        <title>Draft genome sequences of novel Actinobacteria.</title>
        <authorList>
            <person name="Sahin N."/>
            <person name="Ay H."/>
            <person name="Saygin H."/>
        </authorList>
    </citation>
    <scope>NUCLEOTIDE SEQUENCE [LARGE SCALE GENOMIC DNA]</scope>
    <source>
        <strain evidence="1 2">JCM 30547</strain>
    </source>
</reference>
<dbReference type="EMBL" id="SMKA01000116">
    <property type="protein sequence ID" value="TDC25933.1"/>
    <property type="molecule type" value="Genomic_DNA"/>
</dbReference>
<proteinExistence type="predicted"/>
<comment type="caution">
    <text evidence="1">The sequence shown here is derived from an EMBL/GenBank/DDBJ whole genome shotgun (WGS) entry which is preliminary data.</text>
</comment>
<dbReference type="InterPro" id="IPR046238">
    <property type="entry name" value="DUF6271"/>
</dbReference>
<organism evidence="1 2">
    <name type="scientific">Kribbella albertanoniae</name>
    <dbReference type="NCBI Taxonomy" id="1266829"/>
    <lineage>
        <taxon>Bacteria</taxon>
        <taxon>Bacillati</taxon>
        <taxon>Actinomycetota</taxon>
        <taxon>Actinomycetes</taxon>
        <taxon>Propionibacteriales</taxon>
        <taxon>Kribbellaceae</taxon>
        <taxon>Kribbella</taxon>
    </lineage>
</organism>
<dbReference type="OrthoDB" id="3285495at2"/>
<dbReference type="Pfam" id="PF19787">
    <property type="entry name" value="DUF6271"/>
    <property type="match status" value="1"/>
</dbReference>
<accession>A0A4R4PUL1</accession>
<name>A0A4R4PUL1_9ACTN</name>
<dbReference type="Proteomes" id="UP000295075">
    <property type="component" value="Unassembled WGS sequence"/>
</dbReference>
<evidence type="ECO:0000313" key="2">
    <source>
        <dbReference type="Proteomes" id="UP000295075"/>
    </source>
</evidence>
<gene>
    <name evidence="1" type="ORF">E1261_23400</name>
</gene>
<sequence>MKRICLALPTDRACAPMLRELAEEATYAVTHFNVEIAVLVLDSSAPADFGEHARVLATLPLIPGIEIVHLDENAQRAFLQNVIKDAAIAEPERILDLMLPGRRSYGACTNRAFVIAAALGCESVHRRDSDCTYQELDGAKIFPIHHELTIGTTAAAARDRVSTVDLAPGSDDLPVVMAGASFIGDMSVDIDDIRQRDPEIYYDVVSLWAPGDATEAEKRALVAESFTGAGTEPFRADESVLTVVDPMRVDMSNIAFHRIQEQVPLPPATDTIGSDYFLMHLVHDAGLPGVLHNRHIVNFHTGERKTDEGFASYQLALTKFFLSMLYLHFVYERMGVAGSSLRDAHGDVDAAAVAEIVRKSMQLPVDENLDRLEKLGSAYRRLGGRHADFAETLAVRHEVLLDEARQDMDDFAVLIDVWQSLIRASTSAGAGPFR</sequence>